<accession>A0ABT9YQ58</accession>
<dbReference type="Pfam" id="PF10531">
    <property type="entry name" value="SLBB"/>
    <property type="match status" value="1"/>
</dbReference>
<protein>
    <submittedName>
        <fullName evidence="4">Competence protein ComEA</fullName>
    </submittedName>
</protein>
<dbReference type="RefSeq" id="WP_307121353.1">
    <property type="nucleotide sequence ID" value="NZ_JAUSTM010000005.1"/>
</dbReference>
<name>A0ABT9YQ58_9STRE</name>
<proteinExistence type="predicted"/>
<dbReference type="Gene3D" id="3.10.560.10">
    <property type="entry name" value="Outer membrane lipoprotein wza domain like"/>
    <property type="match status" value="1"/>
</dbReference>
<gene>
    <name evidence="4" type="ORF">J2S23_000685</name>
</gene>
<dbReference type="NCBIfam" id="TIGR00426">
    <property type="entry name" value="competence protein ComEA helix-hairpin-helix repeat region"/>
    <property type="match status" value="1"/>
</dbReference>
<sequence>MFENLVEVLQEKKGIASLIGLGAVIGLAFIFFRQPAQVDQVPSVTALASQVVSEEQAEASSDPTVPSQNEDKRTEAEQVIMVDVKGAVQKPGLYSMKLGDRLADAIAKAGGLTEEADGNSINLAQKLSDEAVVYIASQGEDISVITSSVSTKEGQSEEKGSSLINLNTASLAELQTISGIGAKRAQDIIDYREANGGFKTVDDLKKVSGIGDKTIEKLRDYVSVD</sequence>
<dbReference type="InterPro" id="IPR004509">
    <property type="entry name" value="Competence_ComEA_HhH"/>
</dbReference>
<evidence type="ECO:0000313" key="5">
    <source>
        <dbReference type="Proteomes" id="UP001223079"/>
    </source>
</evidence>
<dbReference type="Proteomes" id="UP001223079">
    <property type="component" value="Unassembled WGS sequence"/>
</dbReference>
<feature type="region of interest" description="Disordered" evidence="1">
    <location>
        <begin position="55"/>
        <end position="74"/>
    </location>
</feature>
<keyword evidence="2" id="KW-0812">Transmembrane</keyword>
<dbReference type="EMBL" id="JAUSTM010000005">
    <property type="protein sequence ID" value="MDQ0222134.1"/>
    <property type="molecule type" value="Genomic_DNA"/>
</dbReference>
<dbReference type="InterPro" id="IPR003583">
    <property type="entry name" value="Hlx-hairpin-Hlx_DNA-bd_motif"/>
</dbReference>
<keyword evidence="2" id="KW-1133">Transmembrane helix</keyword>
<dbReference type="PANTHER" id="PTHR21180">
    <property type="entry name" value="ENDONUCLEASE/EXONUCLEASE/PHOSPHATASE FAMILY DOMAIN-CONTAINING PROTEIN 1"/>
    <property type="match status" value="1"/>
</dbReference>
<feature type="domain" description="Helix-hairpin-helix DNA-binding motif class 1" evidence="3">
    <location>
        <begin position="202"/>
        <end position="221"/>
    </location>
</feature>
<evidence type="ECO:0000256" key="2">
    <source>
        <dbReference type="SAM" id="Phobius"/>
    </source>
</evidence>
<dbReference type="InterPro" id="IPR019554">
    <property type="entry name" value="Soluble_ligand-bd"/>
</dbReference>
<evidence type="ECO:0000259" key="3">
    <source>
        <dbReference type="SMART" id="SM00278"/>
    </source>
</evidence>
<keyword evidence="2" id="KW-0472">Membrane</keyword>
<dbReference type="SUPFAM" id="SSF47781">
    <property type="entry name" value="RuvA domain 2-like"/>
    <property type="match status" value="1"/>
</dbReference>
<organism evidence="4 5">
    <name type="scientific">Streptococcus moroccensis</name>
    <dbReference type="NCBI Taxonomy" id="1451356"/>
    <lineage>
        <taxon>Bacteria</taxon>
        <taxon>Bacillati</taxon>
        <taxon>Bacillota</taxon>
        <taxon>Bacilli</taxon>
        <taxon>Lactobacillales</taxon>
        <taxon>Streptococcaceae</taxon>
        <taxon>Streptococcus</taxon>
    </lineage>
</organism>
<dbReference type="Gene3D" id="1.10.150.310">
    <property type="entry name" value="Tex RuvX-like domain-like"/>
    <property type="match status" value="1"/>
</dbReference>
<evidence type="ECO:0000313" key="4">
    <source>
        <dbReference type="EMBL" id="MDQ0222134.1"/>
    </source>
</evidence>
<reference evidence="4 5" key="1">
    <citation type="submission" date="2023-07" db="EMBL/GenBank/DDBJ databases">
        <title>Genomic Encyclopedia of Type Strains, Phase IV (KMG-IV): sequencing the most valuable type-strain genomes for metagenomic binning, comparative biology and taxonomic classification.</title>
        <authorList>
            <person name="Goeker M."/>
        </authorList>
    </citation>
    <scope>NUCLEOTIDE SEQUENCE [LARGE SCALE GENOMIC DNA]</scope>
    <source>
        <strain evidence="4 5">DSM 105143</strain>
    </source>
</reference>
<feature type="compositionally biased region" description="Polar residues" evidence="1">
    <location>
        <begin position="55"/>
        <end position="68"/>
    </location>
</feature>
<comment type="caution">
    <text evidence="4">The sequence shown here is derived from an EMBL/GenBank/DDBJ whole genome shotgun (WGS) entry which is preliminary data.</text>
</comment>
<dbReference type="Pfam" id="PF12836">
    <property type="entry name" value="HHH_3"/>
    <property type="match status" value="1"/>
</dbReference>
<dbReference type="InterPro" id="IPR051675">
    <property type="entry name" value="Endo/Exo/Phosphatase_dom_1"/>
</dbReference>
<keyword evidence="5" id="KW-1185">Reference proteome</keyword>
<feature type="domain" description="Helix-hairpin-helix DNA-binding motif class 1" evidence="3">
    <location>
        <begin position="172"/>
        <end position="191"/>
    </location>
</feature>
<dbReference type="SMART" id="SM00278">
    <property type="entry name" value="HhH1"/>
    <property type="match status" value="2"/>
</dbReference>
<evidence type="ECO:0000256" key="1">
    <source>
        <dbReference type="SAM" id="MobiDB-lite"/>
    </source>
</evidence>
<dbReference type="PANTHER" id="PTHR21180:SF32">
    <property type="entry name" value="ENDONUCLEASE_EXONUCLEASE_PHOSPHATASE FAMILY DOMAIN-CONTAINING PROTEIN 1"/>
    <property type="match status" value="1"/>
</dbReference>
<feature type="transmembrane region" description="Helical" evidence="2">
    <location>
        <begin position="15"/>
        <end position="32"/>
    </location>
</feature>
<dbReference type="InterPro" id="IPR010994">
    <property type="entry name" value="RuvA_2-like"/>
</dbReference>